<dbReference type="AlphaFoldDB" id="A0A108U8M8"/>
<proteinExistence type="predicted"/>
<keyword evidence="2" id="KW-1185">Reference proteome</keyword>
<evidence type="ECO:0000313" key="2">
    <source>
        <dbReference type="Proteomes" id="UP000023435"/>
    </source>
</evidence>
<accession>A0A108U8M8</accession>
<evidence type="ECO:0000313" key="1">
    <source>
        <dbReference type="EMBL" id="KWS04588.1"/>
    </source>
</evidence>
<comment type="caution">
    <text evidence="1">The sequence shown here is derived from an EMBL/GenBank/DDBJ whole genome shotgun (WGS) entry which is preliminary data.</text>
</comment>
<sequence>MPGSPAVSTHRGDAARVRVIRASIENRCGECASGEFHTEFMWFIN</sequence>
<dbReference type="EMBL" id="JAJA02000001">
    <property type="protein sequence ID" value="KWS04588.1"/>
    <property type="molecule type" value="Genomic_DNA"/>
</dbReference>
<gene>
    <name evidence="1" type="ORF">AZ78_2138</name>
</gene>
<dbReference type="Proteomes" id="UP000023435">
    <property type="component" value="Unassembled WGS sequence"/>
</dbReference>
<name>A0A108U8M8_9GAMM</name>
<reference evidence="1 2" key="1">
    <citation type="journal article" date="2014" name="Genome Announc.">
        <title>Draft Genome Sequence of Lysobacter capsici AZ78, a Bacterium Antagonistic to Plant-Pathogenic Oomycetes.</title>
        <authorList>
            <person name="Puopolo G."/>
            <person name="Sonego P."/>
            <person name="Engelen K."/>
            <person name="Pertot I."/>
        </authorList>
    </citation>
    <scope>NUCLEOTIDE SEQUENCE [LARGE SCALE GENOMIC DNA]</scope>
    <source>
        <strain evidence="1 2">AZ78</strain>
    </source>
</reference>
<organism evidence="1 2">
    <name type="scientific">Lysobacter capsici AZ78</name>
    <dbReference type="NCBI Taxonomy" id="1444315"/>
    <lineage>
        <taxon>Bacteria</taxon>
        <taxon>Pseudomonadati</taxon>
        <taxon>Pseudomonadota</taxon>
        <taxon>Gammaproteobacteria</taxon>
        <taxon>Lysobacterales</taxon>
        <taxon>Lysobacteraceae</taxon>
        <taxon>Lysobacter</taxon>
    </lineage>
</organism>
<protein>
    <submittedName>
        <fullName evidence="1">Uncharacterized protein</fullName>
    </submittedName>
</protein>